<keyword evidence="8" id="KW-1185">Reference proteome</keyword>
<keyword evidence="4" id="KW-0862">Zinc</keyword>
<comment type="similarity">
    <text evidence="2">Belongs to the zinc-containing alcohol dehydrogenase family.</text>
</comment>
<evidence type="ECO:0000256" key="5">
    <source>
        <dbReference type="ARBA" id="ARBA00023002"/>
    </source>
</evidence>
<dbReference type="GO" id="GO:0016491">
    <property type="term" value="F:oxidoreductase activity"/>
    <property type="evidence" value="ECO:0007669"/>
    <property type="project" value="UniProtKB-KW"/>
</dbReference>
<dbReference type="InterPro" id="IPR036291">
    <property type="entry name" value="NAD(P)-bd_dom_sf"/>
</dbReference>
<evidence type="ECO:0000313" key="7">
    <source>
        <dbReference type="EMBL" id="QDI68099.1"/>
    </source>
</evidence>
<feature type="domain" description="Enoyl reductase (ER)" evidence="6">
    <location>
        <begin position="7"/>
        <end position="353"/>
    </location>
</feature>
<proteinExistence type="inferred from homology"/>
<evidence type="ECO:0000313" key="8">
    <source>
        <dbReference type="Proteomes" id="UP000316215"/>
    </source>
</evidence>
<dbReference type="EMBL" id="CP022310">
    <property type="protein sequence ID" value="QDI68099.1"/>
    <property type="molecule type" value="Genomic_DNA"/>
</dbReference>
<accession>A0A514JLA6</accession>
<dbReference type="Pfam" id="PF08240">
    <property type="entry name" value="ADH_N"/>
    <property type="match status" value="1"/>
</dbReference>
<name>A0A514JLA6_9ACTN</name>
<dbReference type="Proteomes" id="UP000316215">
    <property type="component" value="Chromosome"/>
</dbReference>
<comment type="cofactor">
    <cofactor evidence="1">
        <name>Zn(2+)</name>
        <dbReference type="ChEBI" id="CHEBI:29105"/>
    </cofactor>
</comment>
<dbReference type="SMART" id="SM00829">
    <property type="entry name" value="PKS_ER"/>
    <property type="match status" value="1"/>
</dbReference>
<dbReference type="AlphaFoldDB" id="A0A514JLA6"/>
<dbReference type="InterPro" id="IPR013154">
    <property type="entry name" value="ADH-like_N"/>
</dbReference>
<reference evidence="7 8" key="1">
    <citation type="submission" date="2017-07" db="EMBL/GenBank/DDBJ databases">
        <title>The Complete Genome of Streptomyces asterosporus-ZSY.</title>
        <authorList>
            <person name="Zhang S."/>
        </authorList>
    </citation>
    <scope>NUCLEOTIDE SEQUENCE [LARGE SCALE GENOMIC DNA]</scope>
    <source>
        <strain evidence="7 8">DSM 41452</strain>
    </source>
</reference>
<evidence type="ECO:0000256" key="4">
    <source>
        <dbReference type="ARBA" id="ARBA00022833"/>
    </source>
</evidence>
<gene>
    <name evidence="7" type="ORF">CD934_05010</name>
</gene>
<dbReference type="KEGG" id="sast:CD934_05010"/>
<evidence type="ECO:0000256" key="3">
    <source>
        <dbReference type="ARBA" id="ARBA00022723"/>
    </source>
</evidence>
<dbReference type="PANTHER" id="PTHR43350">
    <property type="entry name" value="NAD-DEPENDENT ALCOHOL DEHYDROGENASE"/>
    <property type="match status" value="1"/>
</dbReference>
<evidence type="ECO:0000259" key="6">
    <source>
        <dbReference type="SMART" id="SM00829"/>
    </source>
</evidence>
<keyword evidence="3" id="KW-0479">Metal-binding</keyword>
<dbReference type="GO" id="GO:0046872">
    <property type="term" value="F:metal ion binding"/>
    <property type="evidence" value="ECO:0007669"/>
    <property type="project" value="UniProtKB-KW"/>
</dbReference>
<dbReference type="InterPro" id="IPR020843">
    <property type="entry name" value="ER"/>
</dbReference>
<dbReference type="SUPFAM" id="SSF51735">
    <property type="entry name" value="NAD(P)-binding Rossmann-fold domains"/>
    <property type="match status" value="1"/>
</dbReference>
<evidence type="ECO:0000256" key="2">
    <source>
        <dbReference type="ARBA" id="ARBA00008072"/>
    </source>
</evidence>
<evidence type="ECO:0000256" key="1">
    <source>
        <dbReference type="ARBA" id="ARBA00001947"/>
    </source>
</evidence>
<dbReference type="Gene3D" id="3.90.180.10">
    <property type="entry name" value="Medium-chain alcohol dehydrogenases, catalytic domain"/>
    <property type="match status" value="1"/>
</dbReference>
<dbReference type="Gene3D" id="3.40.50.720">
    <property type="entry name" value="NAD(P)-binding Rossmann-like Domain"/>
    <property type="match status" value="1"/>
</dbReference>
<keyword evidence="5" id="KW-0560">Oxidoreductase</keyword>
<organism evidence="7 8">
    <name type="scientific">Streptomyces calvus</name>
    <dbReference type="NCBI Taxonomy" id="67282"/>
    <lineage>
        <taxon>Bacteria</taxon>
        <taxon>Bacillati</taxon>
        <taxon>Actinomycetota</taxon>
        <taxon>Actinomycetes</taxon>
        <taxon>Kitasatosporales</taxon>
        <taxon>Streptomycetaceae</taxon>
        <taxon>Streptomyces</taxon>
    </lineage>
</organism>
<dbReference type="PANTHER" id="PTHR43350:SF19">
    <property type="entry name" value="D-GULOSIDE 3-DEHYDROGENASE"/>
    <property type="match status" value="1"/>
</dbReference>
<sequence length="388" mass="41618">MYAYTMSQPGQLRLGSVADPVCQPDEVVLRTEAVSICSTDVSYFRGHLSSQTWPLVPGHEYVGRIVDVGSRLADALRPGDRLCYWGQTDFGGMAEFRAIRPLLPGQSERETTWFTERGFTDADQAAAVVVPPHLPSGLATALEPLTSVLRSLLSNPPRPGDTCAVLGCGPSSVLAVQVLRHHLGADVIVLDRDENRLRTALRCGARRGFNPVRQAGEIAQLIGDTQGKVVDYVFDALPHIDAGTGVDVRELAMGMLRPGGTYVLYGASALPQQISTWLILAKGLELRAAPFDVAAFPMARSARVLELAVRLVTSGLVDVRPVFTKTVDLRDEKGVVEAFERYGRDGAMKTSMVTYAQEPALEPLGAVPAQRGSLNGAGAQAEVLASQG</sequence>
<dbReference type="Pfam" id="PF00107">
    <property type="entry name" value="ADH_zinc_N"/>
    <property type="match status" value="1"/>
</dbReference>
<dbReference type="InterPro" id="IPR011032">
    <property type="entry name" value="GroES-like_sf"/>
</dbReference>
<dbReference type="CDD" id="cd05188">
    <property type="entry name" value="MDR"/>
    <property type="match status" value="1"/>
</dbReference>
<dbReference type="InterPro" id="IPR013149">
    <property type="entry name" value="ADH-like_C"/>
</dbReference>
<dbReference type="SUPFAM" id="SSF50129">
    <property type="entry name" value="GroES-like"/>
    <property type="match status" value="1"/>
</dbReference>
<protein>
    <submittedName>
        <fullName evidence="7">Alcohol dehydrogenase</fullName>
    </submittedName>
</protein>